<dbReference type="GO" id="GO:0016020">
    <property type="term" value="C:membrane"/>
    <property type="evidence" value="ECO:0007669"/>
    <property type="project" value="InterPro"/>
</dbReference>
<organism evidence="6">
    <name type="scientific">hydrothermal vent metagenome</name>
    <dbReference type="NCBI Taxonomy" id="652676"/>
    <lineage>
        <taxon>unclassified sequences</taxon>
        <taxon>metagenomes</taxon>
        <taxon>ecological metagenomes</taxon>
    </lineage>
</organism>
<dbReference type="GO" id="GO:0060003">
    <property type="term" value="P:copper ion export"/>
    <property type="evidence" value="ECO:0007669"/>
    <property type="project" value="TreeGrafter"/>
</dbReference>
<dbReference type="FunFam" id="2.40.30.170:FF:000010">
    <property type="entry name" value="Efflux RND transporter periplasmic adaptor subunit"/>
    <property type="match status" value="1"/>
</dbReference>
<evidence type="ECO:0000259" key="5">
    <source>
        <dbReference type="Pfam" id="PF25954"/>
    </source>
</evidence>
<evidence type="ECO:0000313" key="6">
    <source>
        <dbReference type="EMBL" id="SFV65718.1"/>
    </source>
</evidence>
<dbReference type="AlphaFoldDB" id="A0A1W1CIN2"/>
<evidence type="ECO:0000256" key="1">
    <source>
        <dbReference type="ARBA" id="ARBA00009477"/>
    </source>
</evidence>
<feature type="domain" description="CusB-like beta-barrel" evidence="5">
    <location>
        <begin position="392"/>
        <end position="466"/>
    </location>
</feature>
<dbReference type="Pfam" id="PF25954">
    <property type="entry name" value="Beta-barrel_RND_2"/>
    <property type="match status" value="1"/>
</dbReference>
<dbReference type="Gene3D" id="2.40.30.170">
    <property type="match status" value="1"/>
</dbReference>
<feature type="domain" description="Heavy metal binding" evidence="3">
    <location>
        <begin position="182"/>
        <end position="208"/>
    </location>
</feature>
<keyword evidence="2" id="KW-0813">Transport</keyword>
<dbReference type="InterPro" id="IPR045800">
    <property type="entry name" value="HMBD"/>
</dbReference>
<dbReference type="NCBIfam" id="TIGR01730">
    <property type="entry name" value="RND_mfp"/>
    <property type="match status" value="1"/>
</dbReference>
<dbReference type="Pfam" id="PF25919">
    <property type="entry name" value="BSH_CusB"/>
    <property type="match status" value="1"/>
</dbReference>
<dbReference type="GO" id="GO:0030288">
    <property type="term" value="C:outer membrane-bounded periplasmic space"/>
    <property type="evidence" value="ECO:0007669"/>
    <property type="project" value="TreeGrafter"/>
</dbReference>
<dbReference type="Pfam" id="PF19335">
    <property type="entry name" value="HMBD"/>
    <property type="match status" value="3"/>
</dbReference>
<reference evidence="6" key="1">
    <citation type="submission" date="2016-10" db="EMBL/GenBank/DDBJ databases">
        <authorList>
            <person name="de Groot N.N."/>
        </authorList>
    </citation>
    <scope>NUCLEOTIDE SEQUENCE</scope>
</reference>
<feature type="domain" description="CusB-like barrel-sandwich hybrid" evidence="4">
    <location>
        <begin position="264"/>
        <end position="388"/>
    </location>
</feature>
<comment type="similarity">
    <text evidence="1">Belongs to the membrane fusion protein (MFP) (TC 8.A.1) family.</text>
</comment>
<sequence length="557" mass="63361">MRLTCSIIVLLCSLALQLSGSSYNNVDNTYVCPMHPSVQSEHKENCSKCGMHLVIKEKQNTKTTISTTKKVNPYAAFQFKRAKKSFVCPMHPKIVSEHKENCSICGMYLQEKKDNKDLVVLPQRKLYKLETTCLEFKEGSREYNKRQSDKQEKEKKRQVKPQKKLKDLTIASIKPKHKEQQYFICPMHSSVISKDKDTCPICGMFLVKQKEQTMTINGKDILKFSSAVVQKMGVKTTEVVRGSLQKSLKTAGNVMYNEDRLSEVTSTTSGWVENLSLRRAGLYVRRGQLLLELYAPEYLKVQKEFLKAQEIDHSAGRIQKYNQRKETVESRDTLRYLQVPESAINEMVRSGNTRLRIPIYAPQYGEIIRLNVKKHSYVEEDDVLLTIADLSTVWVEVHVFQHHLEWLRRNQTAEIIVDVLSGKKLIGRVDTIAPELDKLTHTVKVRIAVENPNYILRPNMYTQVKIFDNAGKDVLKIPRESLIVTGDRSSVIKALGDGEFMSVDVIAGLSSGGEVEIKSGLKQGELVVNSGQFLIDSEANLRASFKRLQSNNSNDIN</sequence>
<dbReference type="PANTHER" id="PTHR30097:SF15">
    <property type="entry name" value="CATION EFFLUX SYSTEM PROTEIN CUSB"/>
    <property type="match status" value="1"/>
</dbReference>
<dbReference type="InterPro" id="IPR051909">
    <property type="entry name" value="MFP_Cation_Efflux"/>
</dbReference>
<dbReference type="Gene3D" id="2.40.420.20">
    <property type="match status" value="1"/>
</dbReference>
<evidence type="ECO:0000256" key="2">
    <source>
        <dbReference type="ARBA" id="ARBA00022448"/>
    </source>
</evidence>
<dbReference type="GO" id="GO:0015679">
    <property type="term" value="P:plasma membrane copper ion transport"/>
    <property type="evidence" value="ECO:0007669"/>
    <property type="project" value="TreeGrafter"/>
</dbReference>
<dbReference type="GO" id="GO:0046914">
    <property type="term" value="F:transition metal ion binding"/>
    <property type="evidence" value="ECO:0007669"/>
    <property type="project" value="TreeGrafter"/>
</dbReference>
<protein>
    <submittedName>
        <fullName evidence="6">Cobalt/zinc/cadmium efflux RND transporter, membrane fusion protein, CzcB family</fullName>
    </submittedName>
</protein>
<feature type="domain" description="Heavy metal binding" evidence="3">
    <location>
        <begin position="30"/>
        <end position="56"/>
    </location>
</feature>
<dbReference type="InterPro" id="IPR058792">
    <property type="entry name" value="Beta-barrel_RND_2"/>
</dbReference>
<feature type="domain" description="Heavy metal binding" evidence="3">
    <location>
        <begin position="87"/>
        <end position="112"/>
    </location>
</feature>
<accession>A0A1W1CIN2</accession>
<dbReference type="EMBL" id="FPHF01000089">
    <property type="protein sequence ID" value="SFV65718.1"/>
    <property type="molecule type" value="Genomic_DNA"/>
</dbReference>
<dbReference type="SUPFAM" id="SSF111369">
    <property type="entry name" value="HlyD-like secretion proteins"/>
    <property type="match status" value="1"/>
</dbReference>
<evidence type="ECO:0000259" key="4">
    <source>
        <dbReference type="Pfam" id="PF25919"/>
    </source>
</evidence>
<gene>
    <name evidence="6" type="ORF">MNB_SM-4-1008</name>
</gene>
<dbReference type="GO" id="GO:0022857">
    <property type="term" value="F:transmembrane transporter activity"/>
    <property type="evidence" value="ECO:0007669"/>
    <property type="project" value="InterPro"/>
</dbReference>
<dbReference type="InterPro" id="IPR058790">
    <property type="entry name" value="BSH_CusB"/>
</dbReference>
<dbReference type="InterPro" id="IPR006143">
    <property type="entry name" value="RND_pump_MFP"/>
</dbReference>
<proteinExistence type="inferred from homology"/>
<name>A0A1W1CIN2_9ZZZZ</name>
<evidence type="ECO:0000259" key="3">
    <source>
        <dbReference type="Pfam" id="PF19335"/>
    </source>
</evidence>
<dbReference type="PANTHER" id="PTHR30097">
    <property type="entry name" value="CATION EFFLUX SYSTEM PROTEIN CUSB"/>
    <property type="match status" value="1"/>
</dbReference>